<comment type="caution">
    <text evidence="9">The sequence shown here is derived from an EMBL/GenBank/DDBJ whole genome shotgun (WGS) entry which is preliminary data.</text>
</comment>
<dbReference type="InterPro" id="IPR020846">
    <property type="entry name" value="MFS_dom"/>
</dbReference>
<dbReference type="PANTHER" id="PTHR23501:SF197">
    <property type="entry name" value="COMD"/>
    <property type="match status" value="1"/>
</dbReference>
<proteinExistence type="predicted"/>
<evidence type="ECO:0000256" key="6">
    <source>
        <dbReference type="ARBA" id="ARBA00023136"/>
    </source>
</evidence>
<sequence length="558" mass="58793">MSQSLAEAAGDTKRGLALSHRQILVILSGLLLGMFLAALDQTIVSTAMRTIADKLDGQTAQAWVTTAYLITSTVSTPLYGKLSDMYGRKPFYLFAIGIFIAGSLLSGIAGDIYTLAAFRAVQGIGAGGLMSLAFAIVGDIVPPRERGRYQAYFMAVFGTSSVLGPVIGGILAGQNTILGFDGWRWIFLVNVPVGIAALTVVARVLNLPHTRRNSRVDYVGAALLALGVVPLLTVAEQGNDWGWGSGRSIGLITLGVVATVAFVFWERHMGEDAILSLRLFKNSVFSVTSVMNFLVGMVMFGGIAAIPLYLQIVRGYSPTAAGFLSLPLMLGIMGASFLSGQVMSRTGRYKVFPIVGAAFLMIGLVLCSTLTPDVAIIVPMAYLAVFGIGLGLSMQTLIVSVQNAVPARDMGVSTSSAQFFRTMGGTFGTAIFLSVLFNSVAGNIKDRFTDATHTEPQALGQAVAHLSKSQRDLLAGSGGGSSSLNDTSFITRLPDVLKNIFLHGFNDSMTTVFILAAAVAIPLIVLGFFVKEIPLRTTNGLSAQQADADATVAPAAIH</sequence>
<dbReference type="EMBL" id="BAAANY010000030">
    <property type="protein sequence ID" value="GAA1705066.1"/>
    <property type="molecule type" value="Genomic_DNA"/>
</dbReference>
<feature type="transmembrane region" description="Helical" evidence="7">
    <location>
        <begin position="247"/>
        <end position="265"/>
    </location>
</feature>
<keyword evidence="6 7" id="KW-0472">Membrane</keyword>
<dbReference type="Gene3D" id="1.20.1720.10">
    <property type="entry name" value="Multidrug resistance protein D"/>
    <property type="match status" value="1"/>
</dbReference>
<evidence type="ECO:0000256" key="5">
    <source>
        <dbReference type="ARBA" id="ARBA00022989"/>
    </source>
</evidence>
<evidence type="ECO:0000313" key="9">
    <source>
        <dbReference type="EMBL" id="GAA1705066.1"/>
    </source>
</evidence>
<dbReference type="RefSeq" id="WP_344313871.1">
    <property type="nucleotide sequence ID" value="NZ_BAAANY010000030.1"/>
</dbReference>
<keyword evidence="2" id="KW-0813">Transport</keyword>
<reference evidence="10" key="1">
    <citation type="journal article" date="2019" name="Int. J. Syst. Evol. Microbiol.">
        <title>The Global Catalogue of Microorganisms (GCM) 10K type strain sequencing project: providing services to taxonomists for standard genome sequencing and annotation.</title>
        <authorList>
            <consortium name="The Broad Institute Genomics Platform"/>
            <consortium name="The Broad Institute Genome Sequencing Center for Infectious Disease"/>
            <person name="Wu L."/>
            <person name="Ma J."/>
        </authorList>
    </citation>
    <scope>NUCLEOTIDE SEQUENCE [LARGE SCALE GENOMIC DNA]</scope>
    <source>
        <strain evidence="10">JCM 14718</strain>
    </source>
</reference>
<feature type="transmembrane region" description="Helical" evidence="7">
    <location>
        <begin position="60"/>
        <end position="79"/>
    </location>
</feature>
<accession>A0ABP4UJL5</accession>
<feature type="transmembrane region" description="Helical" evidence="7">
    <location>
        <begin position="149"/>
        <end position="173"/>
    </location>
</feature>
<protein>
    <submittedName>
        <fullName evidence="9">MDR family MFS transporter</fullName>
    </submittedName>
</protein>
<dbReference type="PROSITE" id="PS50850">
    <property type="entry name" value="MFS"/>
    <property type="match status" value="1"/>
</dbReference>
<dbReference type="InterPro" id="IPR036259">
    <property type="entry name" value="MFS_trans_sf"/>
</dbReference>
<evidence type="ECO:0000259" key="8">
    <source>
        <dbReference type="PROSITE" id="PS50850"/>
    </source>
</evidence>
<gene>
    <name evidence="9" type="ORF">GCM10009765_62810</name>
</gene>
<feature type="transmembrane region" description="Helical" evidence="7">
    <location>
        <begin position="116"/>
        <end position="137"/>
    </location>
</feature>
<evidence type="ECO:0000256" key="7">
    <source>
        <dbReference type="SAM" id="Phobius"/>
    </source>
</evidence>
<name>A0ABP4UJL5_9ACTN</name>
<dbReference type="Gene3D" id="1.20.1250.20">
    <property type="entry name" value="MFS general substrate transporter like domains"/>
    <property type="match status" value="1"/>
</dbReference>
<dbReference type="InterPro" id="IPR011701">
    <property type="entry name" value="MFS"/>
</dbReference>
<dbReference type="NCBIfam" id="TIGR00711">
    <property type="entry name" value="efflux_EmrB"/>
    <property type="match status" value="1"/>
</dbReference>
<organism evidence="9 10">
    <name type="scientific">Fodinicola feengrottensis</name>
    <dbReference type="NCBI Taxonomy" id="435914"/>
    <lineage>
        <taxon>Bacteria</taxon>
        <taxon>Bacillati</taxon>
        <taxon>Actinomycetota</taxon>
        <taxon>Actinomycetes</taxon>
        <taxon>Mycobacteriales</taxon>
        <taxon>Fodinicola</taxon>
    </lineage>
</organism>
<keyword evidence="3" id="KW-1003">Cell membrane</keyword>
<feature type="transmembrane region" description="Helical" evidence="7">
    <location>
        <begin position="316"/>
        <end position="339"/>
    </location>
</feature>
<feature type="transmembrane region" description="Helical" evidence="7">
    <location>
        <begin position="91"/>
        <end position="110"/>
    </location>
</feature>
<feature type="transmembrane region" description="Helical" evidence="7">
    <location>
        <begin position="377"/>
        <end position="398"/>
    </location>
</feature>
<dbReference type="InterPro" id="IPR004638">
    <property type="entry name" value="EmrB-like"/>
</dbReference>
<feature type="transmembrane region" description="Helical" evidence="7">
    <location>
        <begin position="218"/>
        <end position="235"/>
    </location>
</feature>
<evidence type="ECO:0000256" key="1">
    <source>
        <dbReference type="ARBA" id="ARBA00004651"/>
    </source>
</evidence>
<keyword evidence="10" id="KW-1185">Reference proteome</keyword>
<dbReference type="CDD" id="cd17502">
    <property type="entry name" value="MFS_Azr1_MDR_like"/>
    <property type="match status" value="1"/>
</dbReference>
<evidence type="ECO:0000256" key="3">
    <source>
        <dbReference type="ARBA" id="ARBA00022475"/>
    </source>
</evidence>
<evidence type="ECO:0000313" key="10">
    <source>
        <dbReference type="Proteomes" id="UP001500618"/>
    </source>
</evidence>
<dbReference type="Proteomes" id="UP001500618">
    <property type="component" value="Unassembled WGS sequence"/>
</dbReference>
<feature type="transmembrane region" description="Helical" evidence="7">
    <location>
        <begin position="185"/>
        <end position="206"/>
    </location>
</feature>
<keyword evidence="5 7" id="KW-1133">Transmembrane helix</keyword>
<dbReference type="Pfam" id="PF07690">
    <property type="entry name" value="MFS_1"/>
    <property type="match status" value="1"/>
</dbReference>
<dbReference type="SUPFAM" id="SSF103473">
    <property type="entry name" value="MFS general substrate transporter"/>
    <property type="match status" value="1"/>
</dbReference>
<keyword evidence="4 7" id="KW-0812">Transmembrane</keyword>
<evidence type="ECO:0000256" key="2">
    <source>
        <dbReference type="ARBA" id="ARBA00022448"/>
    </source>
</evidence>
<comment type="subcellular location">
    <subcellularLocation>
        <location evidence="1">Cell membrane</location>
        <topology evidence="1">Multi-pass membrane protein</topology>
    </subcellularLocation>
</comment>
<feature type="transmembrane region" description="Helical" evidence="7">
    <location>
        <begin position="511"/>
        <end position="530"/>
    </location>
</feature>
<evidence type="ECO:0000256" key="4">
    <source>
        <dbReference type="ARBA" id="ARBA00022692"/>
    </source>
</evidence>
<feature type="transmembrane region" description="Helical" evidence="7">
    <location>
        <begin position="285"/>
        <end position="310"/>
    </location>
</feature>
<dbReference type="PANTHER" id="PTHR23501">
    <property type="entry name" value="MAJOR FACILITATOR SUPERFAMILY"/>
    <property type="match status" value="1"/>
</dbReference>
<feature type="domain" description="Major facilitator superfamily (MFS) profile" evidence="8">
    <location>
        <begin position="26"/>
        <end position="534"/>
    </location>
</feature>
<feature type="transmembrane region" description="Helical" evidence="7">
    <location>
        <begin position="351"/>
        <end position="371"/>
    </location>
</feature>
<feature type="transmembrane region" description="Helical" evidence="7">
    <location>
        <begin position="23"/>
        <end position="48"/>
    </location>
</feature>
<feature type="transmembrane region" description="Helical" evidence="7">
    <location>
        <begin position="419"/>
        <end position="437"/>
    </location>
</feature>